<dbReference type="EMBL" id="CP008941">
    <property type="protein sequence ID" value="AIK96597.1"/>
    <property type="molecule type" value="Genomic_DNA"/>
</dbReference>
<organism evidence="1 2">
    <name type="scientific">Candidatus Odyssella acanthamoebae</name>
    <dbReference type="NCBI Taxonomy" id="91604"/>
    <lineage>
        <taxon>Bacteria</taxon>
        <taxon>Pseudomonadati</taxon>
        <taxon>Pseudomonadota</taxon>
        <taxon>Alphaproteobacteria</taxon>
        <taxon>Holosporales</taxon>
        <taxon>Candidatus Paracaedibacteraceae</taxon>
        <taxon>Candidatus Odyssella</taxon>
    </lineage>
</organism>
<dbReference type="AlphaFoldDB" id="A0A077ATT2"/>
<name>A0A077ATT2_9PROT</name>
<keyword evidence="2" id="KW-1185">Reference proteome</keyword>
<evidence type="ECO:0000313" key="1">
    <source>
        <dbReference type="EMBL" id="AIK96597.1"/>
    </source>
</evidence>
<accession>A0A077ATT2</accession>
<gene>
    <name evidence="1" type="ORF">ID47_07470</name>
</gene>
<dbReference type="KEGG" id="paca:ID47_07470"/>
<proteinExistence type="predicted"/>
<sequence>MALGGITPIQKLQGAALNNSTFNSFYFWEDYLAKRELEKQRRRKLSYDTELTGLKIIQPYEGLSRVP</sequence>
<protein>
    <submittedName>
        <fullName evidence="1">Uncharacterized protein</fullName>
    </submittedName>
</protein>
<dbReference type="HOGENOM" id="CLU_2804480_0_0_5"/>
<evidence type="ECO:0000313" key="2">
    <source>
        <dbReference type="Proteomes" id="UP000028926"/>
    </source>
</evidence>
<dbReference type="Proteomes" id="UP000028926">
    <property type="component" value="Chromosome"/>
</dbReference>
<reference evidence="1 2" key="1">
    <citation type="submission" date="2014-07" db="EMBL/GenBank/DDBJ databases">
        <title>Comparative genomic insights into amoeba endosymbionts belonging to the families of Holosporaceae and Candidatus Midichloriaceae within Rickettsiales.</title>
        <authorList>
            <person name="Wang Z."/>
            <person name="Wu M."/>
        </authorList>
    </citation>
    <scope>NUCLEOTIDE SEQUENCE [LARGE SCALE GENOMIC DNA]</scope>
    <source>
        <strain evidence="1">PRA3</strain>
    </source>
</reference>